<dbReference type="GO" id="GO:0005840">
    <property type="term" value="C:ribosome"/>
    <property type="evidence" value="ECO:0007669"/>
    <property type="project" value="UniProtKB-KW"/>
</dbReference>
<dbReference type="SUPFAM" id="SSF56808">
    <property type="entry name" value="Ribosomal protein L1"/>
    <property type="match status" value="1"/>
</dbReference>
<proteinExistence type="predicted"/>
<protein>
    <submittedName>
        <fullName evidence="2">Ribosomal protein L1</fullName>
    </submittedName>
</protein>
<keyword evidence="2" id="KW-0687">Ribonucleoprotein</keyword>
<feature type="region of interest" description="Disordered" evidence="1">
    <location>
        <begin position="230"/>
        <end position="249"/>
    </location>
</feature>
<dbReference type="OrthoDB" id="10251727at2759"/>
<dbReference type="AlphaFoldDB" id="A0A2U1P5W9"/>
<evidence type="ECO:0000313" key="3">
    <source>
        <dbReference type="Proteomes" id="UP000245207"/>
    </source>
</evidence>
<reference evidence="2 3" key="1">
    <citation type="journal article" date="2018" name="Mol. Plant">
        <title>The genome of Artemisia annua provides insight into the evolution of Asteraceae family and artemisinin biosynthesis.</title>
        <authorList>
            <person name="Shen Q."/>
            <person name="Zhang L."/>
            <person name="Liao Z."/>
            <person name="Wang S."/>
            <person name="Yan T."/>
            <person name="Shi P."/>
            <person name="Liu M."/>
            <person name="Fu X."/>
            <person name="Pan Q."/>
            <person name="Wang Y."/>
            <person name="Lv Z."/>
            <person name="Lu X."/>
            <person name="Zhang F."/>
            <person name="Jiang W."/>
            <person name="Ma Y."/>
            <person name="Chen M."/>
            <person name="Hao X."/>
            <person name="Li L."/>
            <person name="Tang Y."/>
            <person name="Lv G."/>
            <person name="Zhou Y."/>
            <person name="Sun X."/>
            <person name="Brodelius P.E."/>
            <person name="Rose J.K.C."/>
            <person name="Tang K."/>
        </authorList>
    </citation>
    <scope>NUCLEOTIDE SEQUENCE [LARGE SCALE GENOMIC DNA]</scope>
    <source>
        <strain evidence="3">cv. Huhao1</strain>
        <tissue evidence="2">Leaf</tissue>
    </source>
</reference>
<organism evidence="2 3">
    <name type="scientific">Artemisia annua</name>
    <name type="common">Sweet wormwood</name>
    <dbReference type="NCBI Taxonomy" id="35608"/>
    <lineage>
        <taxon>Eukaryota</taxon>
        <taxon>Viridiplantae</taxon>
        <taxon>Streptophyta</taxon>
        <taxon>Embryophyta</taxon>
        <taxon>Tracheophyta</taxon>
        <taxon>Spermatophyta</taxon>
        <taxon>Magnoliopsida</taxon>
        <taxon>eudicotyledons</taxon>
        <taxon>Gunneridae</taxon>
        <taxon>Pentapetalae</taxon>
        <taxon>asterids</taxon>
        <taxon>campanulids</taxon>
        <taxon>Asterales</taxon>
        <taxon>Asteraceae</taxon>
        <taxon>Asteroideae</taxon>
        <taxon>Anthemideae</taxon>
        <taxon>Artemisiinae</taxon>
        <taxon>Artemisia</taxon>
    </lineage>
</organism>
<sequence>MAAMMITTDTITSAVEALQKWRNKTQSNQQLFLQDDDEFIYLILTLSQIPQNPSTNKLPLPHPLFSKQTQVCLIIDDRNITSKHAKDKILSDGILVTKVIKLSNLKTCYKPFEAKRKLCDSYDIFFADKRVIPFLPKLLGTTFFNKKKLPLPVDLTRKNWKQQIEKGFSSGLLFFGSGTCSVIRVAKSLPVINLRIEGVGEKGRDYDVEVEDENDVLELDEEKVITEKKRKGNVVHGNKKSKKKRLLSN</sequence>
<accession>A0A2U1P5W9</accession>
<dbReference type="InterPro" id="IPR016095">
    <property type="entry name" value="Ribosomal_uL1_3-a/b-sand"/>
</dbReference>
<evidence type="ECO:0000256" key="1">
    <source>
        <dbReference type="SAM" id="MobiDB-lite"/>
    </source>
</evidence>
<dbReference type="Gene3D" id="3.40.50.790">
    <property type="match status" value="1"/>
</dbReference>
<dbReference type="InterPro" id="IPR028364">
    <property type="entry name" value="Ribosomal_uL1/biogenesis"/>
</dbReference>
<dbReference type="EMBL" id="PKPP01001623">
    <property type="protein sequence ID" value="PWA81164.1"/>
    <property type="molecule type" value="Genomic_DNA"/>
</dbReference>
<evidence type="ECO:0000313" key="2">
    <source>
        <dbReference type="EMBL" id="PWA81164.1"/>
    </source>
</evidence>
<dbReference type="InterPro" id="IPR023674">
    <property type="entry name" value="Ribosomal_uL1-like"/>
</dbReference>
<dbReference type="STRING" id="35608.A0A2U1P5W9"/>
<dbReference type="Pfam" id="PF00687">
    <property type="entry name" value="Ribosomal_L1"/>
    <property type="match status" value="1"/>
</dbReference>
<name>A0A2U1P5W9_ARTAN</name>
<gene>
    <name evidence="2" type="ORF">CTI12_AA190410</name>
</gene>
<keyword evidence="3" id="KW-1185">Reference proteome</keyword>
<dbReference type="FunFam" id="3.40.50.790:FF:000012">
    <property type="entry name" value="Ribosomal protein L1p/L10e family"/>
    <property type="match status" value="1"/>
</dbReference>
<keyword evidence="2" id="KW-0689">Ribosomal protein</keyword>
<comment type="caution">
    <text evidence="2">The sequence shown here is derived from an EMBL/GenBank/DDBJ whole genome shotgun (WGS) entry which is preliminary data.</text>
</comment>
<dbReference type="Proteomes" id="UP000245207">
    <property type="component" value="Unassembled WGS sequence"/>
</dbReference>